<dbReference type="SUPFAM" id="SSF51126">
    <property type="entry name" value="Pectin lyase-like"/>
    <property type="match status" value="1"/>
</dbReference>
<dbReference type="Gene3D" id="2.60.40.10">
    <property type="entry name" value="Immunoglobulins"/>
    <property type="match status" value="2"/>
</dbReference>
<evidence type="ECO:0000313" key="5">
    <source>
        <dbReference type="Proteomes" id="UP000318416"/>
    </source>
</evidence>
<dbReference type="Gene3D" id="2.160.20.10">
    <property type="entry name" value="Single-stranded right-handed beta-helix, Pectin lyase-like"/>
    <property type="match status" value="1"/>
</dbReference>
<gene>
    <name evidence="4" type="ORF">FB465_4414</name>
</gene>
<dbReference type="SMART" id="SM00710">
    <property type="entry name" value="PbH1"/>
    <property type="match status" value="4"/>
</dbReference>
<feature type="region of interest" description="Disordered" evidence="1">
    <location>
        <begin position="313"/>
        <end position="364"/>
    </location>
</feature>
<evidence type="ECO:0000313" key="4">
    <source>
        <dbReference type="EMBL" id="TWE19298.1"/>
    </source>
</evidence>
<dbReference type="InterPro" id="IPR011050">
    <property type="entry name" value="Pectin_lyase_fold/virulence"/>
</dbReference>
<dbReference type="InterPro" id="IPR039448">
    <property type="entry name" value="Beta_helix"/>
</dbReference>
<dbReference type="RefSeq" id="WP_170290659.1">
    <property type="nucleotide sequence ID" value="NZ_BAAABR010000033.1"/>
</dbReference>
<dbReference type="PROSITE" id="PS50093">
    <property type="entry name" value="PKD"/>
    <property type="match status" value="2"/>
</dbReference>
<dbReference type="Proteomes" id="UP000318416">
    <property type="component" value="Unassembled WGS sequence"/>
</dbReference>
<feature type="domain" description="PKD" evidence="3">
    <location>
        <begin position="498"/>
        <end position="564"/>
    </location>
</feature>
<dbReference type="Pfam" id="PF18911">
    <property type="entry name" value="PKD_4"/>
    <property type="match status" value="2"/>
</dbReference>
<keyword evidence="5" id="KW-1185">Reference proteome</keyword>
<dbReference type="AlphaFoldDB" id="A0A561EUL7"/>
<dbReference type="GO" id="GO:0005975">
    <property type="term" value="P:carbohydrate metabolic process"/>
    <property type="evidence" value="ECO:0007669"/>
    <property type="project" value="UniProtKB-ARBA"/>
</dbReference>
<feature type="signal peptide" evidence="2">
    <location>
        <begin position="1"/>
        <end position="28"/>
    </location>
</feature>
<feature type="chain" id="PRO_5021972391" evidence="2">
    <location>
        <begin position="29"/>
        <end position="934"/>
    </location>
</feature>
<protein>
    <submittedName>
        <fullName evidence="4">PKD repeat protein</fullName>
    </submittedName>
</protein>
<dbReference type="Pfam" id="PF13229">
    <property type="entry name" value="Beta_helix"/>
    <property type="match status" value="1"/>
</dbReference>
<dbReference type="EMBL" id="VIVR01000001">
    <property type="protein sequence ID" value="TWE19298.1"/>
    <property type="molecule type" value="Genomic_DNA"/>
</dbReference>
<dbReference type="CDD" id="cd00146">
    <property type="entry name" value="PKD"/>
    <property type="match status" value="2"/>
</dbReference>
<evidence type="ECO:0000259" key="3">
    <source>
        <dbReference type="PROSITE" id="PS50093"/>
    </source>
</evidence>
<accession>A0A561EUL7</accession>
<reference evidence="4 5" key="1">
    <citation type="submission" date="2019-06" db="EMBL/GenBank/DDBJ databases">
        <title>Sequencing the genomes of 1000 actinobacteria strains.</title>
        <authorList>
            <person name="Klenk H.-P."/>
        </authorList>
    </citation>
    <scope>NUCLEOTIDE SEQUENCE [LARGE SCALE GENOMIC DNA]</scope>
    <source>
        <strain evidence="4 5">DSM 41649</strain>
    </source>
</reference>
<feature type="domain" description="PKD" evidence="3">
    <location>
        <begin position="426"/>
        <end position="476"/>
    </location>
</feature>
<dbReference type="InterPro" id="IPR000601">
    <property type="entry name" value="PKD_dom"/>
</dbReference>
<name>A0A561EUL7_9ACTN</name>
<dbReference type="InterPro" id="IPR022409">
    <property type="entry name" value="PKD/Chitinase_dom"/>
</dbReference>
<dbReference type="InterPro" id="IPR006626">
    <property type="entry name" value="PbH1"/>
</dbReference>
<evidence type="ECO:0000256" key="2">
    <source>
        <dbReference type="SAM" id="SignalP"/>
    </source>
</evidence>
<keyword evidence="2" id="KW-0732">Signal</keyword>
<sequence length="934" mass="93930">MRTARIAGLAALVLSVTGGLPLAGAAQADTENLFVNNDPAAHCADSAAAAGSEAVPFCTVSAAANVVRPGQTVHIATGVYREDVHLTRSGTPGAPVTFVGPDRWAGGSAATITGAAHALSLEGVHDVTVRNLFAAGPQEAVLATDSGRVTLEGLTVNRAGSAGHYPGIRITGRSSEVTVSRNFVISSFGDGVAVDPGVEHAVITTNAFLGGGGHGVSVTDAPGTVVTSNTVVSTCGPGIELAGNSSESFVENNVLLAAEGSASPSGSCPSPTRVDLSVSAASAAGLKADYNLVGPGSHTPYAWAGETHPDVASYQKASGQGAHDISASPGFWRSPSERAATIDSADANAPGELSTALDGKPRVDDPLVANSGTGSGYYDRGAIEVQDPLRLWMSAAPTADDESPLEVTVTGTLSSPWAEITQSSVDFGDGTAPVGLPAFPVKHTYGAPGTYTVTATATNGLGATRTSTSVVTVAAPGPIQPQLTVVRDEKEGEWEHRPLRVLADTSATKSPWPIAGVSYDYGDGTPAGSSTDRHTYAAPGTYTVTATVTDIKGRSAKASRTVTVGSIFSTVAPARLLDTRNGTGSQPGAVGPGGVLKLQVTGRGNVPADGKVTAVLLNLTATTPTAAGFVTAYPSGSARPTVSNLNFTAGQTVANAVVVPVGPDGTISLYNHAGLTQLVADIEGYYTGAGVGSYLTAATPTRVLDTRDGTGAQQGKAGPGSTLRFKVRGLGGVPSDASAVVLNLTATEPTAGGYVTAAPDGNPPSHSSLNFSVGQTVANQVTVPIEPDGTVTLYNRSGNVHLIADIQGFYSVPASGTSPFLSTTPTRLLDTRGAKTLGPDSIVQVKVGGVAGVPAGATAVLVNLTATGPTTGGYLTAYAAGSTRPNTSIVNFTAGATVPNLALVPVSEDGYIEVYNRSGWTDVLVDLQGFTAAE</sequence>
<proteinExistence type="predicted"/>
<dbReference type="InterPro" id="IPR035986">
    <property type="entry name" value="PKD_dom_sf"/>
</dbReference>
<dbReference type="SMART" id="SM00089">
    <property type="entry name" value="PKD"/>
    <property type="match status" value="2"/>
</dbReference>
<dbReference type="InterPro" id="IPR012334">
    <property type="entry name" value="Pectin_lyas_fold"/>
</dbReference>
<dbReference type="SUPFAM" id="SSF49299">
    <property type="entry name" value="PKD domain"/>
    <property type="match status" value="2"/>
</dbReference>
<comment type="caution">
    <text evidence="4">The sequence shown here is derived from an EMBL/GenBank/DDBJ whole genome shotgun (WGS) entry which is preliminary data.</text>
</comment>
<dbReference type="InterPro" id="IPR013783">
    <property type="entry name" value="Ig-like_fold"/>
</dbReference>
<organism evidence="4 5">
    <name type="scientific">Kitasatospora atroaurantiaca</name>
    <dbReference type="NCBI Taxonomy" id="285545"/>
    <lineage>
        <taxon>Bacteria</taxon>
        <taxon>Bacillati</taxon>
        <taxon>Actinomycetota</taxon>
        <taxon>Actinomycetes</taxon>
        <taxon>Kitasatosporales</taxon>
        <taxon>Streptomycetaceae</taxon>
        <taxon>Kitasatospora</taxon>
    </lineage>
</organism>
<evidence type="ECO:0000256" key="1">
    <source>
        <dbReference type="SAM" id="MobiDB-lite"/>
    </source>
</evidence>